<name>A0A5C5WKJ5_9BACT</name>
<keyword evidence="3" id="KW-1185">Reference proteome</keyword>
<dbReference type="SUPFAM" id="SSF52833">
    <property type="entry name" value="Thioredoxin-like"/>
    <property type="match status" value="1"/>
</dbReference>
<dbReference type="EMBL" id="SJPI01000002">
    <property type="protein sequence ID" value="TWT51180.1"/>
    <property type="molecule type" value="Genomic_DNA"/>
</dbReference>
<organism evidence="2 3">
    <name type="scientific">Rubripirellula amarantea</name>
    <dbReference type="NCBI Taxonomy" id="2527999"/>
    <lineage>
        <taxon>Bacteria</taxon>
        <taxon>Pseudomonadati</taxon>
        <taxon>Planctomycetota</taxon>
        <taxon>Planctomycetia</taxon>
        <taxon>Pirellulales</taxon>
        <taxon>Pirellulaceae</taxon>
        <taxon>Rubripirellula</taxon>
    </lineage>
</organism>
<reference evidence="2 3" key="1">
    <citation type="submission" date="2019-02" db="EMBL/GenBank/DDBJ databases">
        <title>Deep-cultivation of Planctomycetes and their phenomic and genomic characterization uncovers novel biology.</title>
        <authorList>
            <person name="Wiegand S."/>
            <person name="Jogler M."/>
            <person name="Boedeker C."/>
            <person name="Pinto D."/>
            <person name="Vollmers J."/>
            <person name="Rivas-Marin E."/>
            <person name="Kohn T."/>
            <person name="Peeters S.H."/>
            <person name="Heuer A."/>
            <person name="Rast P."/>
            <person name="Oberbeckmann S."/>
            <person name="Bunk B."/>
            <person name="Jeske O."/>
            <person name="Meyerdierks A."/>
            <person name="Storesund J.E."/>
            <person name="Kallscheuer N."/>
            <person name="Luecker S."/>
            <person name="Lage O.M."/>
            <person name="Pohl T."/>
            <person name="Merkel B.J."/>
            <person name="Hornburger P."/>
            <person name="Mueller R.-W."/>
            <person name="Bruemmer F."/>
            <person name="Labrenz M."/>
            <person name="Spormann A.M."/>
            <person name="Op Den Camp H."/>
            <person name="Overmann J."/>
            <person name="Amann R."/>
            <person name="Jetten M.S.M."/>
            <person name="Mascher T."/>
            <person name="Medema M.H."/>
            <person name="Devos D.P."/>
            <person name="Kaster A.-K."/>
            <person name="Ovreas L."/>
            <person name="Rohde M."/>
            <person name="Galperin M.Y."/>
            <person name="Jogler C."/>
        </authorList>
    </citation>
    <scope>NUCLEOTIDE SEQUENCE [LARGE SCALE GENOMIC DNA]</scope>
    <source>
        <strain evidence="2 3">Pla22</strain>
    </source>
</reference>
<gene>
    <name evidence="2" type="ORF">Pla22_39570</name>
</gene>
<comment type="caution">
    <text evidence="2">The sequence shown here is derived from an EMBL/GenBank/DDBJ whole genome shotgun (WGS) entry which is preliminary data.</text>
</comment>
<dbReference type="CDD" id="cd02980">
    <property type="entry name" value="TRX_Fd_family"/>
    <property type="match status" value="1"/>
</dbReference>
<dbReference type="RefSeq" id="WP_146516274.1">
    <property type="nucleotide sequence ID" value="NZ_SJPI01000002.1"/>
</dbReference>
<dbReference type="Proteomes" id="UP000316598">
    <property type="component" value="Unassembled WGS sequence"/>
</dbReference>
<dbReference type="AlphaFoldDB" id="A0A5C5WKJ5"/>
<evidence type="ECO:0000313" key="3">
    <source>
        <dbReference type="Proteomes" id="UP000316598"/>
    </source>
</evidence>
<protein>
    <submittedName>
        <fullName evidence="2">Ferredoxin, 2Fe-2S</fullName>
    </submittedName>
</protein>
<evidence type="ECO:0000256" key="1">
    <source>
        <dbReference type="SAM" id="MobiDB-lite"/>
    </source>
</evidence>
<accession>A0A5C5WKJ5</accession>
<proteinExistence type="predicted"/>
<feature type="region of interest" description="Disordered" evidence="1">
    <location>
        <begin position="1"/>
        <end position="20"/>
    </location>
</feature>
<dbReference type="Gene3D" id="3.40.30.10">
    <property type="entry name" value="Glutaredoxin"/>
    <property type="match status" value="1"/>
</dbReference>
<evidence type="ECO:0000313" key="2">
    <source>
        <dbReference type="EMBL" id="TWT51180.1"/>
    </source>
</evidence>
<dbReference type="OrthoDB" id="9761899at2"/>
<dbReference type="InterPro" id="IPR036249">
    <property type="entry name" value="Thioredoxin-like_sf"/>
</dbReference>
<sequence>MSKPKKLSDSIEEARKKAKKAGLDQVSRSIGMCVDTRTAKCASKKSMQATWKHLRERIKQFNRDSAKLGKRQGKLMRLKLGCMGLCKGGPIVVVFPDGVWYGGCTPDVIDRIIDEHLIGGNIVTEHVISQPCQASLIPSV</sequence>
<feature type="compositionally biased region" description="Basic and acidic residues" evidence="1">
    <location>
        <begin position="1"/>
        <end position="15"/>
    </location>
</feature>